<organism evidence="5 6">
    <name type="scientific">Anaerobaca lacustris</name>
    <dbReference type="NCBI Taxonomy" id="3044600"/>
    <lineage>
        <taxon>Bacteria</taxon>
        <taxon>Pseudomonadati</taxon>
        <taxon>Planctomycetota</taxon>
        <taxon>Phycisphaerae</taxon>
        <taxon>Sedimentisphaerales</taxon>
        <taxon>Anaerobacaceae</taxon>
        <taxon>Anaerobaca</taxon>
    </lineage>
</organism>
<evidence type="ECO:0000256" key="1">
    <source>
        <dbReference type="ARBA" id="ARBA00023015"/>
    </source>
</evidence>
<dbReference type="InterPro" id="IPR036388">
    <property type="entry name" value="WH-like_DNA-bd_sf"/>
</dbReference>
<dbReference type="AlphaFoldDB" id="A0AAW6TYI5"/>
<evidence type="ECO:0000313" key="6">
    <source>
        <dbReference type="Proteomes" id="UP001431776"/>
    </source>
</evidence>
<dbReference type="SMART" id="SM00345">
    <property type="entry name" value="HTH_GNTR"/>
    <property type="match status" value="1"/>
</dbReference>
<dbReference type="PROSITE" id="PS50949">
    <property type="entry name" value="HTH_GNTR"/>
    <property type="match status" value="1"/>
</dbReference>
<feature type="domain" description="HTH gntR-type" evidence="4">
    <location>
        <begin position="13"/>
        <end position="81"/>
    </location>
</feature>
<keyword evidence="1" id="KW-0805">Transcription regulation</keyword>
<dbReference type="SUPFAM" id="SSF46785">
    <property type="entry name" value="Winged helix' DNA-binding domain"/>
    <property type="match status" value="1"/>
</dbReference>
<gene>
    <name evidence="5" type="ORF">QJ522_05945</name>
</gene>
<dbReference type="GO" id="GO:0003700">
    <property type="term" value="F:DNA-binding transcription factor activity"/>
    <property type="evidence" value="ECO:0007669"/>
    <property type="project" value="InterPro"/>
</dbReference>
<dbReference type="PANTHER" id="PTHR38445:SF7">
    <property type="entry name" value="GNTR-FAMILY TRANSCRIPTIONAL REGULATOR"/>
    <property type="match status" value="1"/>
</dbReference>
<evidence type="ECO:0000259" key="4">
    <source>
        <dbReference type="PROSITE" id="PS50949"/>
    </source>
</evidence>
<dbReference type="InterPro" id="IPR036390">
    <property type="entry name" value="WH_DNA-bd_sf"/>
</dbReference>
<name>A0AAW6TYI5_9BACT</name>
<dbReference type="CDD" id="cd07377">
    <property type="entry name" value="WHTH_GntR"/>
    <property type="match status" value="1"/>
</dbReference>
<dbReference type="PANTHER" id="PTHR38445">
    <property type="entry name" value="HTH-TYPE TRANSCRIPTIONAL REPRESSOR YTRA"/>
    <property type="match status" value="1"/>
</dbReference>
<keyword evidence="6" id="KW-1185">Reference proteome</keyword>
<accession>A0AAW6TYI5</accession>
<proteinExistence type="predicted"/>
<evidence type="ECO:0000313" key="5">
    <source>
        <dbReference type="EMBL" id="MDI6448578.1"/>
    </source>
</evidence>
<dbReference type="Gene3D" id="1.10.10.10">
    <property type="entry name" value="Winged helix-like DNA-binding domain superfamily/Winged helix DNA-binding domain"/>
    <property type="match status" value="1"/>
</dbReference>
<dbReference type="RefSeq" id="WP_349243989.1">
    <property type="nucleotide sequence ID" value="NZ_JASCXX010000005.1"/>
</dbReference>
<evidence type="ECO:0000256" key="2">
    <source>
        <dbReference type="ARBA" id="ARBA00023125"/>
    </source>
</evidence>
<dbReference type="Pfam" id="PF00392">
    <property type="entry name" value="GntR"/>
    <property type="match status" value="1"/>
</dbReference>
<keyword evidence="2" id="KW-0238">DNA-binding</keyword>
<sequence length="138" mass="14754">MALWMQISSGSETPIYQQLVEQISGAIARGELRTGDKLPAVRALAAELVINPNTVARAYTLLEQSGLVTTKTGSGTFVSDPALRHADAAQINALAERMDTLISRAVNLGLDRSTLVALFEKRLEKFAGTLDKGEAKNG</sequence>
<dbReference type="EMBL" id="JASCXX010000005">
    <property type="protein sequence ID" value="MDI6448578.1"/>
    <property type="molecule type" value="Genomic_DNA"/>
</dbReference>
<reference evidence="5" key="1">
    <citation type="submission" date="2023-05" db="EMBL/GenBank/DDBJ databases">
        <title>Anaerotaeda fermentans gen. nov., sp. nov., a novel anaerobic planctomycete of the new family within the order Sedimentisphaerales isolated from Taman Peninsula, Russia.</title>
        <authorList>
            <person name="Khomyakova M.A."/>
            <person name="Merkel A.Y."/>
            <person name="Slobodkin A.I."/>
        </authorList>
    </citation>
    <scope>NUCLEOTIDE SEQUENCE</scope>
    <source>
        <strain evidence="5">M17dextr</strain>
    </source>
</reference>
<comment type="caution">
    <text evidence="5">The sequence shown here is derived from an EMBL/GenBank/DDBJ whole genome shotgun (WGS) entry which is preliminary data.</text>
</comment>
<dbReference type="Proteomes" id="UP001431776">
    <property type="component" value="Unassembled WGS sequence"/>
</dbReference>
<dbReference type="InterPro" id="IPR000524">
    <property type="entry name" value="Tscrpt_reg_HTH_GntR"/>
</dbReference>
<keyword evidence="3" id="KW-0804">Transcription</keyword>
<protein>
    <submittedName>
        <fullName evidence="5">GntR family transcriptional regulator</fullName>
    </submittedName>
</protein>
<dbReference type="GO" id="GO:0003677">
    <property type="term" value="F:DNA binding"/>
    <property type="evidence" value="ECO:0007669"/>
    <property type="project" value="UniProtKB-KW"/>
</dbReference>
<evidence type="ECO:0000256" key="3">
    <source>
        <dbReference type="ARBA" id="ARBA00023163"/>
    </source>
</evidence>